<dbReference type="InterPro" id="IPR016454">
    <property type="entry name" value="Cysteine_dSase"/>
</dbReference>
<keyword evidence="5" id="KW-0479">Metal-binding</keyword>
<evidence type="ECO:0000256" key="8">
    <source>
        <dbReference type="ARBA" id="ARBA00023014"/>
    </source>
</evidence>
<evidence type="ECO:0000256" key="9">
    <source>
        <dbReference type="ARBA" id="ARBA00050776"/>
    </source>
</evidence>
<dbReference type="PANTHER" id="PTHR11601">
    <property type="entry name" value="CYSTEINE DESULFURYLASE FAMILY MEMBER"/>
    <property type="match status" value="1"/>
</dbReference>
<evidence type="ECO:0000256" key="5">
    <source>
        <dbReference type="ARBA" id="ARBA00022723"/>
    </source>
</evidence>
<evidence type="ECO:0000313" key="13">
    <source>
        <dbReference type="Proteomes" id="UP000233435"/>
    </source>
</evidence>
<evidence type="ECO:0000256" key="6">
    <source>
        <dbReference type="ARBA" id="ARBA00022898"/>
    </source>
</evidence>
<dbReference type="Proteomes" id="UP000233435">
    <property type="component" value="Unassembled WGS sequence"/>
</dbReference>
<proteinExistence type="inferred from homology"/>
<dbReference type="SUPFAM" id="SSF53383">
    <property type="entry name" value="PLP-dependent transferases"/>
    <property type="match status" value="1"/>
</dbReference>
<evidence type="ECO:0000256" key="4">
    <source>
        <dbReference type="ARBA" id="ARBA00022679"/>
    </source>
</evidence>
<dbReference type="InterPro" id="IPR015421">
    <property type="entry name" value="PyrdxlP-dep_Trfase_major"/>
</dbReference>
<dbReference type="GO" id="GO:0051536">
    <property type="term" value="F:iron-sulfur cluster binding"/>
    <property type="evidence" value="ECO:0007669"/>
    <property type="project" value="UniProtKB-KW"/>
</dbReference>
<comment type="similarity">
    <text evidence="2">Belongs to the class-V pyridoxal-phosphate-dependent aminotransferase family. NifS/IscS subfamily.</text>
</comment>
<keyword evidence="7" id="KW-0408">Iron</keyword>
<keyword evidence="8" id="KW-0411">Iron-sulfur</keyword>
<dbReference type="RefSeq" id="WP_106660703.1">
    <property type="nucleotide sequence ID" value="NZ_PJEO01000052.1"/>
</dbReference>
<comment type="catalytic activity">
    <reaction evidence="9">
        <text>(sulfur carrier)-H + L-cysteine = (sulfur carrier)-SH + L-alanine</text>
        <dbReference type="Rhea" id="RHEA:43892"/>
        <dbReference type="Rhea" id="RHEA-COMP:14737"/>
        <dbReference type="Rhea" id="RHEA-COMP:14739"/>
        <dbReference type="ChEBI" id="CHEBI:29917"/>
        <dbReference type="ChEBI" id="CHEBI:35235"/>
        <dbReference type="ChEBI" id="CHEBI:57972"/>
        <dbReference type="ChEBI" id="CHEBI:64428"/>
        <dbReference type="EC" id="2.8.1.7"/>
    </reaction>
</comment>
<dbReference type="InterPro" id="IPR015422">
    <property type="entry name" value="PyrdxlP-dep_Trfase_small"/>
</dbReference>
<dbReference type="Gene3D" id="3.40.640.10">
    <property type="entry name" value="Type I PLP-dependent aspartate aminotransferase-like (Major domain)"/>
    <property type="match status" value="1"/>
</dbReference>
<name>A0A2N3HGM6_9FLAO</name>
<accession>A0A2N3HGM6</accession>
<keyword evidence="13" id="KW-1185">Reference proteome</keyword>
<dbReference type="Pfam" id="PF00266">
    <property type="entry name" value="Aminotran_5"/>
    <property type="match status" value="1"/>
</dbReference>
<keyword evidence="6" id="KW-0663">Pyridoxal phosphate</keyword>
<reference evidence="12 13" key="1">
    <citation type="submission" date="2017-12" db="EMBL/GenBank/DDBJ databases">
        <title>Confluentibacter flavum sp. nov., isolated from the saline lake.</title>
        <authorList>
            <person name="Yu L."/>
        </authorList>
    </citation>
    <scope>NUCLEOTIDE SEQUENCE [LARGE SCALE GENOMIC DNA]</scope>
    <source>
        <strain evidence="12 13">3B</strain>
    </source>
</reference>
<comment type="cofactor">
    <cofactor evidence="1 10">
        <name>pyridoxal 5'-phosphate</name>
        <dbReference type="ChEBI" id="CHEBI:597326"/>
    </cofactor>
</comment>
<dbReference type="Gene3D" id="3.90.1150.10">
    <property type="entry name" value="Aspartate Aminotransferase, domain 1"/>
    <property type="match status" value="1"/>
</dbReference>
<protein>
    <recommendedName>
        <fullName evidence="3">cysteine desulfurase</fullName>
        <ecNumber evidence="3">2.8.1.7</ecNumber>
    </recommendedName>
</protein>
<sequence length="379" mass="42141">MKHVYLDNAATTQIRDEVINEMTNIMKNNYGNPSSSHSFGRSSKSIIEKYRKRIASYLNVSASEIVFTSGGTEANNLILRSAVRDLGVTHIITSKIEHHAVLHTIEQLDKEYIMSVSYVDIEPNGDIDYLHLETLLKTESKTLVSLMHINNEIGNVLDLKRVVTLCKTNEAFFHTDTVQSVGHYKLDLQDIQVDFLAASAHKFHGPKGVGFAFVRKNSGLKPLIFGGEQERGLRAGTESIHNIVGIAEAMDMAYRNLDEESAYISNLKQYFIDKISNDIPKVTFNGNSGNIKKSTYTLINVCLPVNPSKAAMFLFQLDLKGIACSKGSACQSGSSQNSHVLAEILNDEQLQKPSVRFSFSIYNTKADIDYVIGVLKELI</sequence>
<dbReference type="AlphaFoldDB" id="A0A2N3HGM6"/>
<evidence type="ECO:0000256" key="2">
    <source>
        <dbReference type="ARBA" id="ARBA00006490"/>
    </source>
</evidence>
<evidence type="ECO:0000256" key="3">
    <source>
        <dbReference type="ARBA" id="ARBA00012239"/>
    </source>
</evidence>
<dbReference type="GO" id="GO:0031071">
    <property type="term" value="F:cysteine desulfurase activity"/>
    <property type="evidence" value="ECO:0007669"/>
    <property type="project" value="UniProtKB-EC"/>
</dbReference>
<feature type="domain" description="Aminotransferase class V" evidence="11">
    <location>
        <begin position="4"/>
        <end position="371"/>
    </location>
</feature>
<dbReference type="InterPro" id="IPR000192">
    <property type="entry name" value="Aminotrans_V_dom"/>
</dbReference>
<evidence type="ECO:0000259" key="11">
    <source>
        <dbReference type="Pfam" id="PF00266"/>
    </source>
</evidence>
<dbReference type="PANTHER" id="PTHR11601:SF34">
    <property type="entry name" value="CYSTEINE DESULFURASE"/>
    <property type="match status" value="1"/>
</dbReference>
<evidence type="ECO:0000256" key="1">
    <source>
        <dbReference type="ARBA" id="ARBA00001933"/>
    </source>
</evidence>
<dbReference type="EMBL" id="PJEO01000052">
    <property type="protein sequence ID" value="PKQ44121.1"/>
    <property type="molecule type" value="Genomic_DNA"/>
</dbReference>
<comment type="caution">
    <text evidence="12">The sequence shown here is derived from an EMBL/GenBank/DDBJ whole genome shotgun (WGS) entry which is preliminary data.</text>
</comment>
<dbReference type="PROSITE" id="PS00595">
    <property type="entry name" value="AA_TRANSFER_CLASS_5"/>
    <property type="match status" value="1"/>
</dbReference>
<dbReference type="GO" id="GO:0046872">
    <property type="term" value="F:metal ion binding"/>
    <property type="evidence" value="ECO:0007669"/>
    <property type="project" value="UniProtKB-KW"/>
</dbReference>
<evidence type="ECO:0000256" key="10">
    <source>
        <dbReference type="RuleBase" id="RU004504"/>
    </source>
</evidence>
<dbReference type="InterPro" id="IPR020578">
    <property type="entry name" value="Aminotrans_V_PyrdxlP_BS"/>
</dbReference>
<dbReference type="OrthoDB" id="9804366at2"/>
<evidence type="ECO:0000313" key="12">
    <source>
        <dbReference type="EMBL" id="PKQ44121.1"/>
    </source>
</evidence>
<keyword evidence="4" id="KW-0808">Transferase</keyword>
<gene>
    <name evidence="12" type="ORF">CSW08_15110</name>
</gene>
<dbReference type="EC" id="2.8.1.7" evidence="3"/>
<dbReference type="PIRSF" id="PIRSF005572">
    <property type="entry name" value="NifS"/>
    <property type="match status" value="1"/>
</dbReference>
<dbReference type="InterPro" id="IPR015424">
    <property type="entry name" value="PyrdxlP-dep_Trfase"/>
</dbReference>
<dbReference type="Gene3D" id="1.10.260.50">
    <property type="match status" value="1"/>
</dbReference>
<organism evidence="12 13">
    <name type="scientific">Confluentibacter flavum</name>
    <dbReference type="NCBI Taxonomy" id="1909700"/>
    <lineage>
        <taxon>Bacteria</taxon>
        <taxon>Pseudomonadati</taxon>
        <taxon>Bacteroidota</taxon>
        <taxon>Flavobacteriia</taxon>
        <taxon>Flavobacteriales</taxon>
        <taxon>Flavobacteriaceae</taxon>
        <taxon>Confluentibacter</taxon>
    </lineage>
</organism>
<evidence type="ECO:0000256" key="7">
    <source>
        <dbReference type="ARBA" id="ARBA00023004"/>
    </source>
</evidence>